<dbReference type="RefSeq" id="WP_279694711.1">
    <property type="nucleotide sequence ID" value="NZ_JAOEEO010000001.1"/>
</dbReference>
<accession>A0AA42I6B5</accession>
<dbReference type="AlphaFoldDB" id="A0AA42I6B5"/>
<proteinExistence type="predicted"/>
<reference evidence="1" key="1">
    <citation type="submission" date="2022-09" db="EMBL/GenBank/DDBJ databases">
        <title>Intensive care unit water sources are persistently colonized with multi-drug resistant bacteria and are the site of extensive horizontal gene transfer of antibiotic resistance genes.</title>
        <authorList>
            <person name="Diorio-Toth L."/>
        </authorList>
    </citation>
    <scope>NUCLEOTIDE SEQUENCE</scope>
    <source>
        <strain evidence="1">GD04005</strain>
    </source>
</reference>
<comment type="caution">
    <text evidence="1">The sequence shown here is derived from an EMBL/GenBank/DDBJ whole genome shotgun (WGS) entry which is preliminary data.</text>
</comment>
<name>A0AA42I6B5_9GAMM</name>
<evidence type="ECO:0000313" key="1">
    <source>
        <dbReference type="EMBL" id="MDH0563131.1"/>
    </source>
</evidence>
<organism evidence="1 2">
    <name type="scientific">Acinetobacter courvalinii</name>
    <dbReference type="NCBI Taxonomy" id="280147"/>
    <lineage>
        <taxon>Bacteria</taxon>
        <taxon>Pseudomonadati</taxon>
        <taxon>Pseudomonadota</taxon>
        <taxon>Gammaproteobacteria</taxon>
        <taxon>Moraxellales</taxon>
        <taxon>Moraxellaceae</taxon>
        <taxon>Acinetobacter</taxon>
    </lineage>
</organism>
<protein>
    <submittedName>
        <fullName evidence="1">Uncharacterized protein</fullName>
    </submittedName>
</protein>
<evidence type="ECO:0000313" key="2">
    <source>
        <dbReference type="Proteomes" id="UP001159329"/>
    </source>
</evidence>
<dbReference type="EMBL" id="JAOEEO010000001">
    <property type="protein sequence ID" value="MDH0563131.1"/>
    <property type="molecule type" value="Genomic_DNA"/>
</dbReference>
<dbReference type="Proteomes" id="UP001159329">
    <property type="component" value="Unassembled WGS sequence"/>
</dbReference>
<sequence length="186" mass="22561">MSYRYQQADYIKAAFRQMTSINQYIFLPIKLNNPVIQYTQQDVSIRKFVTIYRLDTSTTSQIKAQFLTKPSLFFENKMFNCINPTIKTRWRFPYLTFHYVHPPEMFKHHYDYKVHDSFIVYGTNKYIRQIETICAKPQSLYIYQDQQQLLRTLDSFNQPHNIHFNEVDIRLNSQEKLLFIEMTLTK</sequence>
<gene>
    <name evidence="1" type="ORF">N7644_05455</name>
</gene>